<proteinExistence type="predicted"/>
<comment type="caution">
    <text evidence="1">The sequence shown here is derived from an EMBL/GenBank/DDBJ whole genome shotgun (WGS) entry which is preliminary data.</text>
</comment>
<protein>
    <recommendedName>
        <fullName evidence="3">Chitinase</fullName>
    </recommendedName>
</protein>
<accession>A0AAW4TIN6</accession>
<name>A0AAW4TIN6_9BURK</name>
<dbReference type="AlphaFoldDB" id="A0AAW4TIN6"/>
<reference evidence="1" key="1">
    <citation type="submission" date="2023-08" db="EMBL/GenBank/DDBJ databases">
        <title>A collection of bacterial strains from the Burkholderia cepacia Research Laboratory and Repository.</title>
        <authorList>
            <person name="Lipuma J."/>
            <person name="Spilker T."/>
        </authorList>
    </citation>
    <scope>NUCLEOTIDE SEQUENCE</scope>
    <source>
        <strain evidence="1">AU0862</strain>
    </source>
</reference>
<dbReference type="Gene3D" id="2.70.70.10">
    <property type="entry name" value="Glucose Permease (Domain IIA)"/>
    <property type="match status" value="1"/>
</dbReference>
<evidence type="ECO:0000313" key="1">
    <source>
        <dbReference type="EMBL" id="MCA8380739.1"/>
    </source>
</evidence>
<dbReference type="Gene3D" id="1.10.530.10">
    <property type="match status" value="1"/>
</dbReference>
<dbReference type="Proteomes" id="UP001199070">
    <property type="component" value="Unassembled WGS sequence"/>
</dbReference>
<dbReference type="InterPro" id="IPR023346">
    <property type="entry name" value="Lysozyme-like_dom_sf"/>
</dbReference>
<evidence type="ECO:0008006" key="3">
    <source>
        <dbReference type="Google" id="ProtNLM"/>
    </source>
</evidence>
<organism evidence="1 2">
    <name type="scientific">Burkholderia cenocepacia</name>
    <dbReference type="NCBI Taxonomy" id="95486"/>
    <lineage>
        <taxon>Bacteria</taxon>
        <taxon>Pseudomonadati</taxon>
        <taxon>Pseudomonadota</taxon>
        <taxon>Betaproteobacteria</taxon>
        <taxon>Burkholderiales</taxon>
        <taxon>Burkholderiaceae</taxon>
        <taxon>Burkholderia</taxon>
        <taxon>Burkholderia cepacia complex</taxon>
    </lineage>
</organism>
<dbReference type="InterPro" id="IPR011055">
    <property type="entry name" value="Dup_hybrid_motif"/>
</dbReference>
<evidence type="ECO:0000313" key="2">
    <source>
        <dbReference type="Proteomes" id="UP001199070"/>
    </source>
</evidence>
<dbReference type="EMBL" id="JAIZTC010000004">
    <property type="protein sequence ID" value="MCA8380739.1"/>
    <property type="molecule type" value="Genomic_DNA"/>
</dbReference>
<sequence length="813" mass="90993">MIISPPFLPVSGATSSDASKTDPMMDVVDQFEIGHHGVYPVAFDRRFHCGIHLDPGEQHEPVRAIADGEVVAYRVCKSALSDGAKDLTGQPALNSNAGFVLLRHKTETGHGRTITFYSLYMHLLDMTEQEWLAPQPTDPPAEGSMNALPKWLLDTAGGKDGVVQPGGAKKVYRKDMLGYVGQHQGVRHLHFEVFMSEADFTAWFDQDGHQVQLGEKDPVQPASSDYWGHSYFIIKGPQDFVAQPAGMTDDWFPRLPGGSIGEQDILYVEAWFNKGRRYTTAWIDRGSSGNVILLTQVPVADPYDGETEQYEYDLYDRAVALYSECPSDGYEMLRFGRILSSPVMPGEAPATWVAVPIDENGTQGYVNIAADEIIKLSDADFPFFKGWQKVDESNTPFNQDGLCGYDELCRLTGVADPQATSGMIQPLEYDNNNDDNANQLLAGYVQNAEGVRAKLRGLVFNARSEWDSLHNDDRYKGLNEPDGFFGKQKDTNPDGYTSFIKFLGNFQFLDKLPSESSLADQKFWYFHPLEFIRHFRKCGWLSKREMLLLIPDRVIRKPGSHNSPSQGVWESPNPDYASSLLDRFGLGLNNSMRKFKLDTPGRQACFIANATQETGWFRYLAEGNRNDSATDLHNGWFGRGFLQLTNPNGNMGGGNNNYYKYFKFIGRNPSLPPGEQELKWRNEIARDVCHASHSAGAYWVWSGKSMPTANNPSRPRVDSANKYADEMGVNERRTIRTNAGVKVWYYNQSFVNCAAAVNYPGATGKNPPNMNGLVDRSTSFTNALMVLTDIAAFKGPNQEDLTWPENFTRRKLP</sequence>
<gene>
    <name evidence="1" type="ORF">LGN22_17840</name>
</gene>
<dbReference type="SUPFAM" id="SSF53955">
    <property type="entry name" value="Lysozyme-like"/>
    <property type="match status" value="1"/>
</dbReference>